<dbReference type="OrthoDB" id="10250354at2759"/>
<dbReference type="Gene3D" id="2.60.260.20">
    <property type="entry name" value="Urease metallochaperone UreE, N-terminal domain"/>
    <property type="match status" value="2"/>
</dbReference>
<keyword evidence="1" id="KW-0143">Chaperone</keyword>
<dbReference type="InterPro" id="IPR001623">
    <property type="entry name" value="DnaJ_domain"/>
</dbReference>
<dbReference type="CDD" id="cd06257">
    <property type="entry name" value="DnaJ"/>
    <property type="match status" value="1"/>
</dbReference>
<feature type="region of interest" description="Disordered" evidence="2">
    <location>
        <begin position="174"/>
        <end position="200"/>
    </location>
</feature>
<evidence type="ECO:0000256" key="1">
    <source>
        <dbReference type="ARBA" id="ARBA00023186"/>
    </source>
</evidence>
<dbReference type="FunFam" id="2.60.260.20:FF:000015">
    <property type="entry name" value="Heat shock protein 40"/>
    <property type="match status" value="1"/>
</dbReference>
<dbReference type="PROSITE" id="PS00636">
    <property type="entry name" value="DNAJ_1"/>
    <property type="match status" value="1"/>
</dbReference>
<dbReference type="GO" id="GO:0005829">
    <property type="term" value="C:cytosol"/>
    <property type="evidence" value="ECO:0007669"/>
    <property type="project" value="TreeGrafter"/>
</dbReference>
<dbReference type="InterPro" id="IPR002939">
    <property type="entry name" value="DnaJ_C"/>
</dbReference>
<dbReference type="Proteomes" id="UP000054564">
    <property type="component" value="Unassembled WGS sequence"/>
</dbReference>
<dbReference type="FunFam" id="2.60.260.20:FF:000049">
    <property type="entry name" value="Unplaced genomic scaffold supercont1.14, whole genome shotgun sequence"/>
    <property type="match status" value="1"/>
</dbReference>
<feature type="domain" description="J" evidence="3">
    <location>
        <begin position="4"/>
        <end position="70"/>
    </location>
</feature>
<dbReference type="SUPFAM" id="SSF46565">
    <property type="entry name" value="Chaperone J-domain"/>
    <property type="match status" value="1"/>
</dbReference>
<dbReference type="SUPFAM" id="SSF49493">
    <property type="entry name" value="HSP40/DnaJ peptide-binding domain"/>
    <property type="match status" value="2"/>
</dbReference>
<feature type="compositionally biased region" description="Basic and acidic residues" evidence="2">
    <location>
        <begin position="191"/>
        <end position="200"/>
    </location>
</feature>
<feature type="compositionally biased region" description="Low complexity" evidence="2">
    <location>
        <begin position="331"/>
        <end position="346"/>
    </location>
</feature>
<dbReference type="Pfam" id="PF00226">
    <property type="entry name" value="DnaJ"/>
    <property type="match status" value="1"/>
</dbReference>
<feature type="region of interest" description="Disordered" evidence="2">
    <location>
        <begin position="73"/>
        <end position="107"/>
    </location>
</feature>
<evidence type="ECO:0000313" key="5">
    <source>
        <dbReference type="Proteomes" id="UP000054564"/>
    </source>
</evidence>
<evidence type="ECO:0000256" key="2">
    <source>
        <dbReference type="SAM" id="MobiDB-lite"/>
    </source>
</evidence>
<proteinExistence type="predicted"/>
<dbReference type="FunFam" id="1.10.287.110:FF:000072">
    <property type="entry name" value="DnaJ family protein"/>
    <property type="match status" value="1"/>
</dbReference>
<keyword evidence="5" id="KW-1185">Reference proteome</keyword>
<dbReference type="GO" id="GO:0051082">
    <property type="term" value="F:unfolded protein binding"/>
    <property type="evidence" value="ECO:0007669"/>
    <property type="project" value="InterPro"/>
</dbReference>
<dbReference type="Pfam" id="PF01556">
    <property type="entry name" value="DnaJ_C"/>
    <property type="match status" value="1"/>
</dbReference>
<feature type="compositionally biased region" description="Gly residues" evidence="2">
    <location>
        <begin position="82"/>
        <end position="91"/>
    </location>
</feature>
<dbReference type="InterPro" id="IPR008971">
    <property type="entry name" value="HSP40/DnaJ_pept-bd"/>
</dbReference>
<dbReference type="PANTHER" id="PTHR24078">
    <property type="entry name" value="DNAJ HOMOLOG SUBFAMILY C MEMBER"/>
    <property type="match status" value="1"/>
</dbReference>
<dbReference type="InterPro" id="IPR018253">
    <property type="entry name" value="DnaJ_domain_CS"/>
</dbReference>
<gene>
    <name evidence="4" type="ORF">PSTG_09070</name>
</gene>
<dbReference type="GO" id="GO:0051087">
    <property type="term" value="F:protein-folding chaperone binding"/>
    <property type="evidence" value="ECO:0007669"/>
    <property type="project" value="TreeGrafter"/>
</dbReference>
<dbReference type="SMART" id="SM00271">
    <property type="entry name" value="DnaJ"/>
    <property type="match status" value="1"/>
</dbReference>
<dbReference type="STRING" id="1165861.A0A0L0VEG4"/>
<dbReference type="CDD" id="cd10747">
    <property type="entry name" value="DnaJ_C"/>
    <property type="match status" value="1"/>
</dbReference>
<protein>
    <recommendedName>
        <fullName evidence="3">J domain-containing protein</fullName>
    </recommendedName>
</protein>
<dbReference type="PANTHER" id="PTHR24078:SF553">
    <property type="entry name" value="DNAJ HOMOLOG SUBFAMILY B MEMBER 5"/>
    <property type="match status" value="1"/>
</dbReference>
<name>A0A0L0VEG4_9BASI</name>
<organism evidence="4 5">
    <name type="scientific">Puccinia striiformis f. sp. tritici PST-78</name>
    <dbReference type="NCBI Taxonomy" id="1165861"/>
    <lineage>
        <taxon>Eukaryota</taxon>
        <taxon>Fungi</taxon>
        <taxon>Dikarya</taxon>
        <taxon>Basidiomycota</taxon>
        <taxon>Pucciniomycotina</taxon>
        <taxon>Pucciniomycetes</taxon>
        <taxon>Pucciniales</taxon>
        <taxon>Pucciniaceae</taxon>
        <taxon>Puccinia</taxon>
    </lineage>
</organism>
<dbReference type="InterPro" id="IPR051339">
    <property type="entry name" value="DnaJ_subfamily_B"/>
</dbReference>
<dbReference type="AlphaFoldDB" id="A0A0L0VEG4"/>
<dbReference type="GO" id="GO:0006413">
    <property type="term" value="P:translational initiation"/>
    <property type="evidence" value="ECO:0007669"/>
    <property type="project" value="TreeGrafter"/>
</dbReference>
<dbReference type="PROSITE" id="PS50076">
    <property type="entry name" value="DNAJ_2"/>
    <property type="match status" value="1"/>
</dbReference>
<evidence type="ECO:0000259" key="3">
    <source>
        <dbReference type="PROSITE" id="PS50076"/>
    </source>
</evidence>
<dbReference type="PRINTS" id="PR00625">
    <property type="entry name" value="JDOMAIN"/>
</dbReference>
<dbReference type="Gene3D" id="1.10.287.110">
    <property type="entry name" value="DnaJ domain"/>
    <property type="match status" value="1"/>
</dbReference>
<comment type="caution">
    <text evidence="4">The sequence shown here is derived from an EMBL/GenBank/DDBJ whole genome shotgun (WGS) entry which is preliminary data.</text>
</comment>
<evidence type="ECO:0000313" key="4">
    <source>
        <dbReference type="EMBL" id="KNE97665.1"/>
    </source>
</evidence>
<sequence>MGKDYYSILGISRSADEAQIKAAYKKAALKYHPDRNVQDPETANKKFKEVSEAFQVLSDKNQRTVYDQFGEEGLKGGPPPGAGGGGMGGFPGSSFHFSSNGGGGRQEFTQMDANAMFEKMFGGAGGLFGSGGVGGGGGGGGSRRGGDPFGEAMNIDDMMGGMSGMGGMPGGFGSAFGPGAGPRQSATNGRHSPDDVKTPDDVVKPLELTLEELYKGTLKRLRITRKLRDGRTAEKINEVNVKAGWKAGTKIRYPGMGNEDRNGKSGAVVFEVTQKPHARFTRDGDDLIYKHSIPLVEALTGPSSGPSANLSLTHLDGRTVSFKLPSISPSGGKPIQPGQEIIIPGEGMPITRKGATKTKGDLKIQIQVTFPSHLNASQIQDARRLFGPGT</sequence>
<dbReference type="EMBL" id="AJIL01000065">
    <property type="protein sequence ID" value="KNE97665.1"/>
    <property type="molecule type" value="Genomic_DNA"/>
</dbReference>
<feature type="region of interest" description="Disordered" evidence="2">
    <location>
        <begin position="326"/>
        <end position="346"/>
    </location>
</feature>
<reference evidence="5" key="1">
    <citation type="submission" date="2014-03" db="EMBL/GenBank/DDBJ databases">
        <title>The Genome Sequence of Puccinia striiformis f. sp. tritici PST-78.</title>
        <authorList>
            <consortium name="The Broad Institute Genome Sequencing Platform"/>
            <person name="Cuomo C."/>
            <person name="Hulbert S."/>
            <person name="Chen X."/>
            <person name="Walker B."/>
            <person name="Young S.K."/>
            <person name="Zeng Q."/>
            <person name="Gargeya S."/>
            <person name="Fitzgerald M."/>
            <person name="Haas B."/>
            <person name="Abouelleil A."/>
            <person name="Alvarado L."/>
            <person name="Arachchi H.M."/>
            <person name="Berlin A.M."/>
            <person name="Chapman S.B."/>
            <person name="Goldberg J."/>
            <person name="Griggs A."/>
            <person name="Gujja S."/>
            <person name="Hansen M."/>
            <person name="Howarth C."/>
            <person name="Imamovic A."/>
            <person name="Larimer J."/>
            <person name="McCowan C."/>
            <person name="Montmayeur A."/>
            <person name="Murphy C."/>
            <person name="Neiman D."/>
            <person name="Pearson M."/>
            <person name="Priest M."/>
            <person name="Roberts A."/>
            <person name="Saif S."/>
            <person name="Shea T."/>
            <person name="Sisk P."/>
            <person name="Sykes S."/>
            <person name="Wortman J."/>
            <person name="Nusbaum C."/>
            <person name="Birren B."/>
        </authorList>
    </citation>
    <scope>NUCLEOTIDE SEQUENCE [LARGE SCALE GENOMIC DNA]</scope>
    <source>
        <strain evidence="5">race PST-78</strain>
    </source>
</reference>
<dbReference type="InterPro" id="IPR036869">
    <property type="entry name" value="J_dom_sf"/>
</dbReference>
<accession>A0A0L0VEG4</accession>
<dbReference type="GO" id="GO:0006457">
    <property type="term" value="P:protein folding"/>
    <property type="evidence" value="ECO:0007669"/>
    <property type="project" value="InterPro"/>
</dbReference>